<dbReference type="HOGENOM" id="CLU_614142_0_0_1"/>
<keyword evidence="3" id="KW-1185">Reference proteome</keyword>
<gene>
    <name evidence="2" type="ORF">BN946_scf184977.g45</name>
</gene>
<reference evidence="2" key="1">
    <citation type="submission" date="2014-01" db="EMBL/GenBank/DDBJ databases">
        <title>The genome of the white-rot fungus Pycnoporus cinnabarinus: a basidiomycete model with a versatile arsenal for lignocellulosic biomass breakdown.</title>
        <authorList>
            <person name="Levasseur A."/>
            <person name="Lomascolo A."/>
            <person name="Ruiz-Duenas F.J."/>
            <person name="Uzan E."/>
            <person name="Piumi F."/>
            <person name="Kues U."/>
            <person name="Ram A.F.J."/>
            <person name="Murat C."/>
            <person name="Haon M."/>
            <person name="Benoit I."/>
            <person name="Arfi Y."/>
            <person name="Chevret D."/>
            <person name="Drula E."/>
            <person name="Kwon M.J."/>
            <person name="Gouret P."/>
            <person name="Lesage-Meessen L."/>
            <person name="Lombard V."/>
            <person name="Mariette J."/>
            <person name="Noirot C."/>
            <person name="Park J."/>
            <person name="Patyshakuliyeva A."/>
            <person name="Wieneger R.A.B."/>
            <person name="Wosten H.A.B."/>
            <person name="Martin F."/>
            <person name="Coutinho P.M."/>
            <person name="de Vries R."/>
            <person name="Martinez A.T."/>
            <person name="Klopp C."/>
            <person name="Pontarotti P."/>
            <person name="Henrissat B."/>
            <person name="Record E."/>
        </authorList>
    </citation>
    <scope>NUCLEOTIDE SEQUENCE [LARGE SCALE GENOMIC DNA]</scope>
    <source>
        <strain evidence="2">BRFM137</strain>
    </source>
</reference>
<feature type="region of interest" description="Disordered" evidence="1">
    <location>
        <begin position="140"/>
        <end position="214"/>
    </location>
</feature>
<feature type="region of interest" description="Disordered" evidence="1">
    <location>
        <begin position="424"/>
        <end position="446"/>
    </location>
</feature>
<dbReference type="OrthoDB" id="1938591at2759"/>
<comment type="caution">
    <text evidence="2">The sequence shown here is derived from an EMBL/GenBank/DDBJ whole genome shotgun (WGS) entry which is preliminary data.</text>
</comment>
<evidence type="ECO:0000313" key="3">
    <source>
        <dbReference type="Proteomes" id="UP000029665"/>
    </source>
</evidence>
<dbReference type="EMBL" id="CCBP010000112">
    <property type="protein sequence ID" value="CDO72348.1"/>
    <property type="molecule type" value="Genomic_DNA"/>
</dbReference>
<evidence type="ECO:0008006" key="4">
    <source>
        <dbReference type="Google" id="ProtNLM"/>
    </source>
</evidence>
<name>A0A060SIV2_PYCCI</name>
<feature type="compositionally biased region" description="Low complexity" evidence="1">
    <location>
        <begin position="186"/>
        <end position="196"/>
    </location>
</feature>
<dbReference type="STRING" id="5643.A0A060SIV2"/>
<protein>
    <recommendedName>
        <fullName evidence="4">SWI/SNF-like complex subunit BAF250 C-terminal domain-containing protein</fullName>
    </recommendedName>
</protein>
<feature type="region of interest" description="Disordered" evidence="1">
    <location>
        <begin position="48"/>
        <end position="67"/>
    </location>
</feature>
<evidence type="ECO:0000256" key="1">
    <source>
        <dbReference type="SAM" id="MobiDB-lite"/>
    </source>
</evidence>
<feature type="compositionally biased region" description="Low complexity" evidence="1">
    <location>
        <begin position="435"/>
        <end position="446"/>
    </location>
</feature>
<proteinExistence type="predicted"/>
<sequence>MPTPNNPAELQPTAAILERYYTALLGPFEEAYRRNMMEQSQRAALAAGRMPPGTSQGQMNPQARPGGMPGMPGQTQMPATMNMMPQANAGPSLDSSLPGQFHPVQALQAPPFQLINPMVAGNMMSNNGAPIPGMNMNGTGMKIPPVAVPNGAGELDHDSESRKRKMQEAVESEAKRARQKTGPSGGSDVSDSRSSVAPPPSVDGSVAPTVTRTIRQPSRRKIEYVPFAREIDTAGGRDLDAIQNEWHRTAAKPVRHIDEWGQVDIDALTLSLRSRVSTEVSYALTTFTLLTLLRAPEQGRGFPIVQAPDLFDEMVDLIEDLAFEGVEDEGYAPGDDDAPIATHRELVNVVVEDGSKPFAALERKQGARDPAHGPRHRPAEVILAVVNIIRNLSLATENQEYLAKHPKLLHVLLRLCALVRSTTDAAPRPPRRCSRSATSSAYARTS</sequence>
<feature type="compositionally biased region" description="Basic and acidic residues" evidence="1">
    <location>
        <begin position="154"/>
        <end position="176"/>
    </location>
</feature>
<dbReference type="AlphaFoldDB" id="A0A060SIV2"/>
<dbReference type="Proteomes" id="UP000029665">
    <property type="component" value="Unassembled WGS sequence"/>
</dbReference>
<accession>A0A060SIV2</accession>
<organism evidence="2 3">
    <name type="scientific">Pycnoporus cinnabarinus</name>
    <name type="common">Cinnabar-red polypore</name>
    <name type="synonym">Trametes cinnabarina</name>
    <dbReference type="NCBI Taxonomy" id="5643"/>
    <lineage>
        <taxon>Eukaryota</taxon>
        <taxon>Fungi</taxon>
        <taxon>Dikarya</taxon>
        <taxon>Basidiomycota</taxon>
        <taxon>Agaricomycotina</taxon>
        <taxon>Agaricomycetes</taxon>
        <taxon>Polyporales</taxon>
        <taxon>Polyporaceae</taxon>
        <taxon>Trametes</taxon>
    </lineage>
</organism>
<evidence type="ECO:0000313" key="2">
    <source>
        <dbReference type="EMBL" id="CDO72348.1"/>
    </source>
</evidence>